<organism evidence="1 2">
    <name type="scientific">Morus notabilis</name>
    <dbReference type="NCBI Taxonomy" id="981085"/>
    <lineage>
        <taxon>Eukaryota</taxon>
        <taxon>Viridiplantae</taxon>
        <taxon>Streptophyta</taxon>
        <taxon>Embryophyta</taxon>
        <taxon>Tracheophyta</taxon>
        <taxon>Spermatophyta</taxon>
        <taxon>Magnoliopsida</taxon>
        <taxon>eudicotyledons</taxon>
        <taxon>Gunneridae</taxon>
        <taxon>Pentapetalae</taxon>
        <taxon>rosids</taxon>
        <taxon>fabids</taxon>
        <taxon>Rosales</taxon>
        <taxon>Moraceae</taxon>
        <taxon>Moreae</taxon>
        <taxon>Morus</taxon>
    </lineage>
</organism>
<dbReference type="eggNOG" id="KOG2973">
    <property type="taxonomic scope" value="Eukaryota"/>
</dbReference>
<name>W9R9E8_9ROSA</name>
<reference evidence="2" key="1">
    <citation type="submission" date="2013-01" db="EMBL/GenBank/DDBJ databases">
        <title>Draft Genome Sequence of a Mulberry Tree, Morus notabilis C.K. Schneid.</title>
        <authorList>
            <person name="He N."/>
            <person name="Zhao S."/>
        </authorList>
    </citation>
    <scope>NUCLEOTIDE SEQUENCE</scope>
</reference>
<evidence type="ECO:0000313" key="1">
    <source>
        <dbReference type="EMBL" id="EXB43460.1"/>
    </source>
</evidence>
<dbReference type="AlphaFoldDB" id="W9R9E8"/>
<evidence type="ECO:0000313" key="2">
    <source>
        <dbReference type="Proteomes" id="UP000030645"/>
    </source>
</evidence>
<gene>
    <name evidence="1" type="ORF">L484_006522</name>
</gene>
<dbReference type="Proteomes" id="UP000030645">
    <property type="component" value="Unassembled WGS sequence"/>
</dbReference>
<dbReference type="STRING" id="981085.W9R9E8"/>
<accession>W9R9E8</accession>
<sequence>MATELEELVGFLSSPSPKVTKAAVDIVRGLTGSDDGLKSLSIYAKTALPSLSRLLSAKKVLFRLHYLVLEFRIKVTPFRSRL</sequence>
<keyword evidence="2" id="KW-1185">Reference proteome</keyword>
<proteinExistence type="predicted"/>
<protein>
    <submittedName>
        <fullName evidence="1">Uncharacterized protein</fullName>
    </submittedName>
</protein>
<dbReference type="EMBL" id="KE343837">
    <property type="protein sequence ID" value="EXB43460.1"/>
    <property type="molecule type" value="Genomic_DNA"/>
</dbReference>